<dbReference type="Gene3D" id="3.30.200.20">
    <property type="entry name" value="Phosphorylase Kinase, domain 1"/>
    <property type="match status" value="1"/>
</dbReference>
<dbReference type="PROSITE" id="PS50011">
    <property type="entry name" value="PROTEIN_KINASE_DOM"/>
    <property type="match status" value="1"/>
</dbReference>
<proteinExistence type="predicted"/>
<keyword evidence="1" id="KW-0547">Nucleotide-binding</keyword>
<reference evidence="5" key="3">
    <citation type="submission" date="2025-09" db="UniProtKB">
        <authorList>
            <consortium name="Ensembl"/>
        </authorList>
    </citation>
    <scope>IDENTIFICATION</scope>
</reference>
<feature type="compositionally biased region" description="Polar residues" evidence="3">
    <location>
        <begin position="470"/>
        <end position="482"/>
    </location>
</feature>
<reference evidence="5" key="2">
    <citation type="submission" date="2025-08" db="UniProtKB">
        <authorList>
            <consortium name="Ensembl"/>
        </authorList>
    </citation>
    <scope>IDENTIFICATION</scope>
</reference>
<keyword evidence="2" id="KW-0067">ATP-binding</keyword>
<dbReference type="Pfam" id="PF00069">
    <property type="entry name" value="Pkinase"/>
    <property type="match status" value="1"/>
</dbReference>
<sequence>MDSSTFLYDVPPFIIERFCKIMDIGDDRFGWRGLATRIAPSWSEVRVMERLEAVGRSPTSELLWSWAQQNKRVQDLISVLQDMGHCRALKLFLDQGQLTNKLPIQFTSNYSRCNIAGLTTEGCKQHTITFQDIIKGSKNFHHDMKIAGGHFSDVYRAQTGHKTFAVKLFKQVNTASWKKLWDMFRREVEVHQLYKHPNILELLGCFSERGQYCLVYPYLPNGSLYHRLHYQDVDPPLSWSERLVIIKGTAKALHHLHAALPQPVICGNISSANIFLDEGLQPKLSDVGLACLRPQSTNQSCTITLDLNFHSNLGYLPEEYIRDGKLFFSVDVYSFGMLIMETVTGRKVIEETPKHTLLRDVLAAEVENSGSVDSCLQFVDAAGQWPAGMALTLLGLALDSTASRQRTRPNTETLLQVLSQLLPAPSCPRGDQPDILDGGALSNNQPQSLHDEGLSNNQPQSLHDDALSNVHPTATPGQTRPCECSQSEVTFLSSSADLRGEGAEVDLYSSWPVQCSCPAEADGVACEDCRANGFSSNLSDIPPSDGCVLCVSADIMVVENPAKQRLRNKLRQYNKGLLQTEELLSMTGYSLKS</sequence>
<dbReference type="FunCoup" id="A0A667Y952">
    <property type="interactions" value="202"/>
</dbReference>
<evidence type="ECO:0000259" key="4">
    <source>
        <dbReference type="PROSITE" id="PS50011"/>
    </source>
</evidence>
<organism evidence="5 6">
    <name type="scientific">Myripristis murdjan</name>
    <name type="common">pinecone soldierfish</name>
    <dbReference type="NCBI Taxonomy" id="586833"/>
    <lineage>
        <taxon>Eukaryota</taxon>
        <taxon>Metazoa</taxon>
        <taxon>Chordata</taxon>
        <taxon>Craniata</taxon>
        <taxon>Vertebrata</taxon>
        <taxon>Euteleostomi</taxon>
        <taxon>Actinopterygii</taxon>
        <taxon>Neopterygii</taxon>
        <taxon>Teleostei</taxon>
        <taxon>Neoteleostei</taxon>
        <taxon>Acanthomorphata</taxon>
        <taxon>Holocentriformes</taxon>
        <taxon>Holocentridae</taxon>
        <taxon>Myripristis</taxon>
    </lineage>
</organism>
<dbReference type="InterPro" id="IPR000488">
    <property type="entry name" value="Death_dom"/>
</dbReference>
<reference evidence="5" key="1">
    <citation type="submission" date="2019-06" db="EMBL/GenBank/DDBJ databases">
        <authorList>
            <consortium name="Wellcome Sanger Institute Data Sharing"/>
        </authorList>
    </citation>
    <scope>NUCLEOTIDE SEQUENCE [LARGE SCALE GENOMIC DNA]</scope>
</reference>
<dbReference type="Pfam" id="PF00531">
    <property type="entry name" value="Death"/>
    <property type="match status" value="1"/>
</dbReference>
<evidence type="ECO:0000256" key="3">
    <source>
        <dbReference type="SAM" id="MobiDB-lite"/>
    </source>
</evidence>
<feature type="compositionally biased region" description="Polar residues" evidence="3">
    <location>
        <begin position="441"/>
        <end position="461"/>
    </location>
</feature>
<evidence type="ECO:0000256" key="2">
    <source>
        <dbReference type="ARBA" id="ARBA00022840"/>
    </source>
</evidence>
<dbReference type="AlphaFoldDB" id="A0A667Y952"/>
<protein>
    <submittedName>
        <fullName evidence="5">Interleukin-1 receptor-associated kinase 3</fullName>
    </submittedName>
</protein>
<dbReference type="PANTHER" id="PTHR27001">
    <property type="entry name" value="OS01G0253100 PROTEIN"/>
    <property type="match status" value="1"/>
</dbReference>
<keyword evidence="6" id="KW-1185">Reference proteome</keyword>
<feature type="region of interest" description="Disordered" evidence="3">
    <location>
        <begin position="428"/>
        <end position="482"/>
    </location>
</feature>
<evidence type="ECO:0000256" key="1">
    <source>
        <dbReference type="ARBA" id="ARBA00022741"/>
    </source>
</evidence>
<dbReference type="Proteomes" id="UP000472263">
    <property type="component" value="Chromosome 23"/>
</dbReference>
<dbReference type="GO" id="GO:0007165">
    <property type="term" value="P:signal transduction"/>
    <property type="evidence" value="ECO:0007669"/>
    <property type="project" value="InterPro"/>
</dbReference>
<dbReference type="InterPro" id="IPR011009">
    <property type="entry name" value="Kinase-like_dom_sf"/>
</dbReference>
<dbReference type="GO" id="GO:0004672">
    <property type="term" value="F:protein kinase activity"/>
    <property type="evidence" value="ECO:0007669"/>
    <property type="project" value="InterPro"/>
</dbReference>
<evidence type="ECO:0000313" key="5">
    <source>
        <dbReference type="Ensembl" id="ENSMMDP00005024162.1"/>
    </source>
</evidence>
<dbReference type="SUPFAM" id="SSF47986">
    <property type="entry name" value="DEATH domain"/>
    <property type="match status" value="1"/>
</dbReference>
<accession>A0A667Y952</accession>
<dbReference type="GO" id="GO:0035162">
    <property type="term" value="P:embryonic hemopoiesis"/>
    <property type="evidence" value="ECO:0007669"/>
    <property type="project" value="Ensembl"/>
</dbReference>
<dbReference type="InParanoid" id="A0A667Y952"/>
<dbReference type="InterPro" id="IPR011029">
    <property type="entry name" value="DEATH-like_dom_sf"/>
</dbReference>
<dbReference type="SUPFAM" id="SSF56112">
    <property type="entry name" value="Protein kinase-like (PK-like)"/>
    <property type="match status" value="1"/>
</dbReference>
<dbReference type="Gene3D" id="1.10.533.10">
    <property type="entry name" value="Death Domain, Fas"/>
    <property type="match status" value="1"/>
</dbReference>
<dbReference type="GeneTree" id="ENSGT00940000161222"/>
<evidence type="ECO:0000313" key="6">
    <source>
        <dbReference type="Proteomes" id="UP000472263"/>
    </source>
</evidence>
<dbReference type="InterPro" id="IPR000719">
    <property type="entry name" value="Prot_kinase_dom"/>
</dbReference>
<gene>
    <name evidence="5" type="primary">irak3</name>
</gene>
<dbReference type="GO" id="GO:0005886">
    <property type="term" value="C:plasma membrane"/>
    <property type="evidence" value="ECO:0007669"/>
    <property type="project" value="TreeGrafter"/>
</dbReference>
<feature type="domain" description="Protein kinase" evidence="4">
    <location>
        <begin position="140"/>
        <end position="422"/>
    </location>
</feature>
<dbReference type="PANTHER" id="PTHR27001:SF929">
    <property type="entry name" value="INTERLEUKIN 1 RECEPTOR-ASSOCIATED KINASE 1"/>
    <property type="match status" value="1"/>
</dbReference>
<name>A0A667Y952_9TELE</name>
<dbReference type="Gene3D" id="1.10.510.10">
    <property type="entry name" value="Transferase(Phosphotransferase) domain 1"/>
    <property type="match status" value="1"/>
</dbReference>
<dbReference type="GO" id="GO:0005524">
    <property type="term" value="F:ATP binding"/>
    <property type="evidence" value="ECO:0007669"/>
    <property type="project" value="UniProtKB-KW"/>
</dbReference>
<dbReference type="Ensembl" id="ENSMMDT00005024684.1">
    <property type="protein sequence ID" value="ENSMMDP00005024162.1"/>
    <property type="gene ID" value="ENSMMDG00005011446.1"/>
</dbReference>